<evidence type="ECO:0000256" key="1">
    <source>
        <dbReference type="ARBA" id="ARBA00004123"/>
    </source>
</evidence>
<name>A0A7G2EGL1_ARATH</name>
<evidence type="ECO:0000256" key="4">
    <source>
        <dbReference type="ARBA" id="ARBA00023125"/>
    </source>
</evidence>
<comment type="subcellular location">
    <subcellularLocation>
        <location evidence="1">Nucleus</location>
    </subcellularLocation>
</comment>
<evidence type="ECO:0000256" key="7">
    <source>
        <dbReference type="SAM" id="MobiDB-lite"/>
    </source>
</evidence>
<evidence type="ECO:0000256" key="2">
    <source>
        <dbReference type="ARBA" id="ARBA00007911"/>
    </source>
</evidence>
<reference evidence="9 10" key="1">
    <citation type="submission" date="2020-09" db="EMBL/GenBank/DDBJ databases">
        <authorList>
            <person name="Ashkenazy H."/>
        </authorList>
    </citation>
    <scope>NUCLEOTIDE SEQUENCE [LARGE SCALE GENOMIC DNA]</scope>
    <source>
        <strain evidence="10">cv. Cdm-0</strain>
    </source>
</reference>
<evidence type="ECO:0000256" key="5">
    <source>
        <dbReference type="ARBA" id="ARBA00023163"/>
    </source>
</evidence>
<dbReference type="GO" id="GO:0003677">
    <property type="term" value="F:DNA binding"/>
    <property type="evidence" value="ECO:0007669"/>
    <property type="project" value="UniProtKB-KW"/>
</dbReference>
<dbReference type="AlphaFoldDB" id="A0A7G2EGL1"/>
<dbReference type="PANTHER" id="PTHR44137">
    <property type="entry name" value="BNAC03G44070D PROTEIN"/>
    <property type="match status" value="1"/>
</dbReference>
<feature type="compositionally biased region" description="Basic and acidic residues" evidence="7">
    <location>
        <begin position="699"/>
        <end position="709"/>
    </location>
</feature>
<dbReference type="Proteomes" id="UP000516314">
    <property type="component" value="Chromosome 2"/>
</dbReference>
<evidence type="ECO:0000256" key="3">
    <source>
        <dbReference type="ARBA" id="ARBA00023015"/>
    </source>
</evidence>
<dbReference type="CDD" id="cd06257">
    <property type="entry name" value="DnaJ"/>
    <property type="match status" value="1"/>
</dbReference>
<dbReference type="SUPFAM" id="SSF46565">
    <property type="entry name" value="Chaperone J-domain"/>
    <property type="match status" value="1"/>
</dbReference>
<feature type="region of interest" description="Disordered" evidence="7">
    <location>
        <begin position="272"/>
        <end position="298"/>
    </location>
</feature>
<proteinExistence type="inferred from homology"/>
<keyword evidence="3" id="KW-0805">Transcription regulation</keyword>
<dbReference type="PRINTS" id="PR00625">
    <property type="entry name" value="JDOMAIN"/>
</dbReference>
<dbReference type="Pfam" id="PF00226">
    <property type="entry name" value="DnaJ"/>
    <property type="match status" value="1"/>
</dbReference>
<feature type="region of interest" description="Disordered" evidence="7">
    <location>
        <begin position="677"/>
        <end position="749"/>
    </location>
</feature>
<evidence type="ECO:0000256" key="6">
    <source>
        <dbReference type="ARBA" id="ARBA00023242"/>
    </source>
</evidence>
<dbReference type="InterPro" id="IPR001623">
    <property type="entry name" value="DnaJ_domain"/>
</dbReference>
<feature type="compositionally biased region" description="Basic residues" evidence="7">
    <location>
        <begin position="721"/>
        <end position="738"/>
    </location>
</feature>
<evidence type="ECO:0000259" key="8">
    <source>
        <dbReference type="PROSITE" id="PS50076"/>
    </source>
</evidence>
<evidence type="ECO:0000313" key="9">
    <source>
        <dbReference type="EMBL" id="CAD5320443.1"/>
    </source>
</evidence>
<dbReference type="EMBL" id="LR881467">
    <property type="protein sequence ID" value="CAD5320443.1"/>
    <property type="molecule type" value="Genomic_DNA"/>
</dbReference>
<feature type="compositionally biased region" description="Basic and acidic residues" evidence="7">
    <location>
        <begin position="276"/>
        <end position="296"/>
    </location>
</feature>
<sequence>MASGSDSEVEKESIHHKALAESSFNCGDLMSALTHARKALSLSPNTEGLSAMVTAFEIISSAATVAGGFPEWYKVLKVEPFSHINTIKQQYRKLALVLHPDKNPYVGCEEGFKLLNEAFRVLSDKVRRTEYDMKLRIRIQGEMVSGGSGGDETSTFSAVCSGCRSVHKFDRKYLGQNLMCPTCKNSFEAKEVEKEEEGRENGACTSKIITYSRRKRPVDSDGESLIKEVETGEMSQEAAEAINVFEGSDEEDEGMMTLAEMQAVIKRNKSKVNSKITEKDSSGEENMGRETQKRSLADASMTETLREMSTNAVNNKQEVLKNRKNIKKKKMANHKDLTEIVDLEYVPRVDRKRDRGKLSQEMYMEDEDFELYDFDKDRMPRSFKKGQIWAIYDGGDDKMPRSYCLVSEVVSLNPFKVWISWLDFESEKLISWMKISSSHMPCGRFRVSEKALIEQVKPFSHLVNCERAAREIYQIYPKKGSVWAVYSETNPGLQRRKTRRYEIVVCLTMYTDAYGLSVAYLEKVNDYSNLFKRRDYGYNAVRWVEKEDVAALLSHQIPAKKLPEDESGADLKESWVLDLASVPPDLRWSVATGNSDDFSRLRKPKDHSFFGVDSVSAELQREGVIFPLKLAIKMNSFPAQNLMLSATNANKDSGLRTSNAHWLHSCIAVPKATGIDLSQEPPAEGVMVPQSHLFPPPIRDSRNDTETVKQKSVNQSPSKALKPKPQRKKRSVSNKSKKTPSIPETKREKKNLDINIDISSFDTSGVPPPVCSCTGVSRVCYKWGMGGWQSSCCTISISTYPLPMSTTRPGARLAGRKMSNGAYVKLLARLADEGYDLSHPLDLKNHWARHGTNKFVTIK</sequence>
<keyword evidence="5" id="KW-0804">Transcription</keyword>
<keyword evidence="4" id="KW-0238">DNA-binding</keyword>
<keyword evidence="6" id="KW-0539">Nucleus</keyword>
<dbReference type="GO" id="GO:0005634">
    <property type="term" value="C:nucleus"/>
    <property type="evidence" value="ECO:0007669"/>
    <property type="project" value="UniProtKB-SubCell"/>
</dbReference>
<dbReference type="Pfam" id="PF06217">
    <property type="entry name" value="GAGA_bind"/>
    <property type="match status" value="1"/>
</dbReference>
<dbReference type="InterPro" id="IPR024593">
    <property type="entry name" value="DUF3444"/>
</dbReference>
<dbReference type="PANTHER" id="PTHR44137:SF24">
    <property type="entry name" value="DNAJ HEAT SHOCK N-TERMINAL DOMAIN-CONTAINING PROTEIN"/>
    <property type="match status" value="1"/>
</dbReference>
<dbReference type="InterPro" id="IPR010409">
    <property type="entry name" value="GAGA-bd_tscrpt_act"/>
</dbReference>
<comment type="similarity">
    <text evidence="2">Belongs to the BBR/BPC family.</text>
</comment>
<evidence type="ECO:0000313" key="10">
    <source>
        <dbReference type="Proteomes" id="UP000516314"/>
    </source>
</evidence>
<protein>
    <submittedName>
        <fullName evidence="9">(thale cress) hypothetical protein</fullName>
    </submittedName>
</protein>
<gene>
    <name evidence="9" type="ORF">AT9943_LOCUS8568</name>
</gene>
<dbReference type="Gene3D" id="1.10.287.110">
    <property type="entry name" value="DnaJ domain"/>
    <property type="match status" value="1"/>
</dbReference>
<dbReference type="SMART" id="SM01226">
    <property type="entry name" value="GAGA_bind"/>
    <property type="match status" value="1"/>
</dbReference>
<dbReference type="InterPro" id="IPR036869">
    <property type="entry name" value="J_dom_sf"/>
</dbReference>
<feature type="domain" description="J" evidence="8">
    <location>
        <begin position="71"/>
        <end position="135"/>
    </location>
</feature>
<dbReference type="SMART" id="SM00271">
    <property type="entry name" value="DnaJ"/>
    <property type="match status" value="1"/>
</dbReference>
<dbReference type="Pfam" id="PF11926">
    <property type="entry name" value="DUF3444"/>
    <property type="match status" value="1"/>
</dbReference>
<dbReference type="PROSITE" id="PS50076">
    <property type="entry name" value="DNAJ_2"/>
    <property type="match status" value="1"/>
</dbReference>
<accession>A0A7G2EGL1</accession>
<organism evidence="9 10">
    <name type="scientific">Arabidopsis thaliana</name>
    <name type="common">Mouse-ear cress</name>
    <dbReference type="NCBI Taxonomy" id="3702"/>
    <lineage>
        <taxon>Eukaryota</taxon>
        <taxon>Viridiplantae</taxon>
        <taxon>Streptophyta</taxon>
        <taxon>Embryophyta</taxon>
        <taxon>Tracheophyta</taxon>
        <taxon>Spermatophyta</taxon>
        <taxon>Magnoliopsida</taxon>
        <taxon>eudicotyledons</taxon>
        <taxon>Gunneridae</taxon>
        <taxon>Pentapetalae</taxon>
        <taxon>rosids</taxon>
        <taxon>malvids</taxon>
        <taxon>Brassicales</taxon>
        <taxon>Brassicaceae</taxon>
        <taxon>Camelineae</taxon>
        <taxon>Arabidopsis</taxon>
    </lineage>
</organism>